<feature type="region of interest" description="Disordered" evidence="1">
    <location>
        <begin position="1"/>
        <end position="44"/>
    </location>
</feature>
<dbReference type="EMBL" id="BQNB010020850">
    <property type="protein sequence ID" value="GJU00293.1"/>
    <property type="molecule type" value="Genomic_DNA"/>
</dbReference>
<dbReference type="Pfam" id="PF04827">
    <property type="entry name" value="Plant_tran"/>
    <property type="match status" value="1"/>
</dbReference>
<protein>
    <submittedName>
        <fullName evidence="2">ALP1-like protein</fullName>
    </submittedName>
</protein>
<gene>
    <name evidence="2" type="ORF">Tco_1110631</name>
</gene>
<dbReference type="PANTHER" id="PTHR47150">
    <property type="entry name" value="OS12G0169200 PROTEIN"/>
    <property type="match status" value="1"/>
</dbReference>
<dbReference type="PANTHER" id="PTHR47150:SF5">
    <property type="entry name" value="OS07G0546750 PROTEIN"/>
    <property type="match status" value="1"/>
</dbReference>
<comment type="caution">
    <text evidence="2">The sequence shown here is derived from an EMBL/GenBank/DDBJ whole genome shotgun (WGS) entry which is preliminary data.</text>
</comment>
<dbReference type="InterPro" id="IPR006912">
    <property type="entry name" value="Harbinger_derived_prot"/>
</dbReference>
<reference evidence="2" key="1">
    <citation type="journal article" date="2022" name="Int. J. Mol. Sci.">
        <title>Draft Genome of Tanacetum Coccineum: Genomic Comparison of Closely Related Tanacetum-Family Plants.</title>
        <authorList>
            <person name="Yamashiro T."/>
            <person name="Shiraishi A."/>
            <person name="Nakayama K."/>
            <person name="Satake H."/>
        </authorList>
    </citation>
    <scope>NUCLEOTIDE SEQUENCE</scope>
</reference>
<reference evidence="2" key="2">
    <citation type="submission" date="2022-01" db="EMBL/GenBank/DDBJ databases">
        <authorList>
            <person name="Yamashiro T."/>
            <person name="Shiraishi A."/>
            <person name="Satake H."/>
            <person name="Nakayama K."/>
        </authorList>
    </citation>
    <scope>NUCLEOTIDE SEQUENCE</scope>
</reference>
<keyword evidence="3" id="KW-1185">Reference proteome</keyword>
<dbReference type="Proteomes" id="UP001151760">
    <property type="component" value="Unassembled WGS sequence"/>
</dbReference>
<feature type="compositionally biased region" description="Basic and acidic residues" evidence="1">
    <location>
        <begin position="1"/>
        <end position="23"/>
    </location>
</feature>
<evidence type="ECO:0000313" key="3">
    <source>
        <dbReference type="Proteomes" id="UP001151760"/>
    </source>
</evidence>
<name>A0ABQ5IJF0_9ASTR</name>
<evidence type="ECO:0000313" key="2">
    <source>
        <dbReference type="EMBL" id="GJU00293.1"/>
    </source>
</evidence>
<organism evidence="2 3">
    <name type="scientific">Tanacetum coccineum</name>
    <dbReference type="NCBI Taxonomy" id="301880"/>
    <lineage>
        <taxon>Eukaryota</taxon>
        <taxon>Viridiplantae</taxon>
        <taxon>Streptophyta</taxon>
        <taxon>Embryophyta</taxon>
        <taxon>Tracheophyta</taxon>
        <taxon>Spermatophyta</taxon>
        <taxon>Magnoliopsida</taxon>
        <taxon>eudicotyledons</taxon>
        <taxon>Gunneridae</taxon>
        <taxon>Pentapetalae</taxon>
        <taxon>asterids</taxon>
        <taxon>campanulids</taxon>
        <taxon>Asterales</taxon>
        <taxon>Asteraceae</taxon>
        <taxon>Asteroideae</taxon>
        <taxon>Anthemideae</taxon>
        <taxon>Anthemidinae</taxon>
        <taxon>Tanacetum</taxon>
    </lineage>
</organism>
<evidence type="ECO:0000256" key="1">
    <source>
        <dbReference type="SAM" id="MobiDB-lite"/>
    </source>
</evidence>
<sequence>MIHVKEMMEDNDLKNSKSKDKGSRSRSQSMNDQSHYKQDKTKTRQSINVKSHIFNVIGSTEEFEERDLNIGGDCANNDINVLDNSPLFDDLLDDKAPVAPYVVNGVGFADGIYQQWATFVKSFTVANDAKHAYFKKRQESARKDVERDFGVLQGRWGIIQQPARQYHVNTLRRIMHSCIIMHNMILEDQKMAVFD</sequence>
<accession>A0ABQ5IJF0</accession>
<proteinExistence type="predicted"/>